<gene>
    <name evidence="3" type="ORF">WFZ85_09205</name>
</gene>
<dbReference type="EMBL" id="JBCGDO010000010">
    <property type="protein sequence ID" value="MEM0542796.1"/>
    <property type="molecule type" value="Genomic_DNA"/>
</dbReference>
<dbReference type="InterPro" id="IPR001296">
    <property type="entry name" value="Glyco_trans_1"/>
</dbReference>
<dbReference type="Pfam" id="PF00534">
    <property type="entry name" value="Glycos_transf_1"/>
    <property type="match status" value="1"/>
</dbReference>
<dbReference type="Pfam" id="PF13439">
    <property type="entry name" value="Glyco_transf_4"/>
    <property type="match status" value="1"/>
</dbReference>
<dbReference type="SUPFAM" id="SSF53756">
    <property type="entry name" value="UDP-Glycosyltransferase/glycogen phosphorylase"/>
    <property type="match status" value="1"/>
</dbReference>
<dbReference type="PANTHER" id="PTHR12526:SF630">
    <property type="entry name" value="GLYCOSYLTRANSFERASE"/>
    <property type="match status" value="1"/>
</dbReference>
<organism evidence="3 4">
    <name type="scientific">Flavobacterium aureirubrum</name>
    <dbReference type="NCBI Taxonomy" id="3133147"/>
    <lineage>
        <taxon>Bacteria</taxon>
        <taxon>Pseudomonadati</taxon>
        <taxon>Bacteroidota</taxon>
        <taxon>Flavobacteriia</taxon>
        <taxon>Flavobacteriales</taxon>
        <taxon>Flavobacteriaceae</taxon>
        <taxon>Flavobacterium</taxon>
    </lineage>
</organism>
<accession>A0ABU9N6D2</accession>
<dbReference type="EC" id="2.4.-.-" evidence="3"/>
<keyword evidence="3" id="KW-0808">Transferase</keyword>
<evidence type="ECO:0000259" key="1">
    <source>
        <dbReference type="Pfam" id="PF00534"/>
    </source>
</evidence>
<evidence type="ECO:0000259" key="2">
    <source>
        <dbReference type="Pfam" id="PF13439"/>
    </source>
</evidence>
<keyword evidence="4" id="KW-1185">Reference proteome</keyword>
<dbReference type="PANTHER" id="PTHR12526">
    <property type="entry name" value="GLYCOSYLTRANSFERASE"/>
    <property type="match status" value="1"/>
</dbReference>
<dbReference type="RefSeq" id="WP_342696001.1">
    <property type="nucleotide sequence ID" value="NZ_JBCGDO010000010.1"/>
</dbReference>
<comment type="caution">
    <text evidence="3">The sequence shown here is derived from an EMBL/GenBank/DDBJ whole genome shotgun (WGS) entry which is preliminary data.</text>
</comment>
<feature type="domain" description="Glycosyltransferase subfamily 4-like N-terminal" evidence="2">
    <location>
        <begin position="16"/>
        <end position="170"/>
    </location>
</feature>
<evidence type="ECO:0000313" key="3">
    <source>
        <dbReference type="EMBL" id="MEM0542796.1"/>
    </source>
</evidence>
<dbReference type="InterPro" id="IPR028098">
    <property type="entry name" value="Glyco_trans_4-like_N"/>
</dbReference>
<sequence length="361" mass="41133">MKNNNKIAIVSTSLGVGGAERFAGLLSMMLHDLGYEVHHIIILDYVDYEYKGALVNLGKLFADEKGIIRAVKKGKYIANYLSENDIQTIIDNRSRPTVTRELVTKWIYGNRKVYYFFHSSNLEMYLTNSVFWAKYIFGNANKLVCVSKAIEQKLQHNYQFTNTKTIYNPIVFPEIIHNKPIAIPEKYILFFGRLEEEVKNFTLLLQAFSKSKVYEKETKLLIIGDGSSKDFIVEKIKALQTENQVQVLPFQSSVLPYIQSAKCTILTSHFEGFPMSIIESLAAGIPVISVDCETGPKEIIQDKVNGLLVPNDDKKALAEAIKTMIEDENLYQICRKNAQKSVEHLSLTTISQQWKNLLEEQ</sequence>
<feature type="domain" description="Glycosyl transferase family 1" evidence="1">
    <location>
        <begin position="178"/>
        <end position="340"/>
    </location>
</feature>
<evidence type="ECO:0000313" key="4">
    <source>
        <dbReference type="Proteomes" id="UP001460072"/>
    </source>
</evidence>
<dbReference type="Gene3D" id="3.40.50.2000">
    <property type="entry name" value="Glycogen Phosphorylase B"/>
    <property type="match status" value="2"/>
</dbReference>
<proteinExistence type="predicted"/>
<name>A0ABU9N6D2_9FLAO</name>
<keyword evidence="3" id="KW-0328">Glycosyltransferase</keyword>
<reference evidence="3 4" key="1">
    <citation type="submission" date="2024-03" db="EMBL/GenBank/DDBJ databases">
        <title>Two novel species of the genus Flavobacterium exhibiting potentially degradation of complex polysaccharides.</title>
        <authorList>
            <person name="Lian X."/>
        </authorList>
    </citation>
    <scope>NUCLEOTIDE SEQUENCE [LARGE SCALE GENOMIC DNA]</scope>
    <source>
        <strain evidence="4">j3</strain>
    </source>
</reference>
<protein>
    <submittedName>
        <fullName evidence="3">Glycosyltransferase</fullName>
        <ecNumber evidence="3">2.4.-.-</ecNumber>
    </submittedName>
</protein>
<dbReference type="Proteomes" id="UP001460072">
    <property type="component" value="Unassembled WGS sequence"/>
</dbReference>
<dbReference type="CDD" id="cd03811">
    <property type="entry name" value="GT4_GT28_WabH-like"/>
    <property type="match status" value="1"/>
</dbReference>
<dbReference type="GO" id="GO:0016757">
    <property type="term" value="F:glycosyltransferase activity"/>
    <property type="evidence" value="ECO:0007669"/>
    <property type="project" value="UniProtKB-KW"/>
</dbReference>